<reference evidence="1" key="1">
    <citation type="submission" date="2020-05" db="EMBL/GenBank/DDBJ databases">
        <authorList>
            <person name="Chiriac C."/>
            <person name="Salcher M."/>
            <person name="Ghai R."/>
            <person name="Kavagutti S V."/>
        </authorList>
    </citation>
    <scope>NUCLEOTIDE SEQUENCE</scope>
</reference>
<gene>
    <name evidence="1" type="ORF">UFOPK3772_01733</name>
</gene>
<dbReference type="EMBL" id="CAFBNE010000053">
    <property type="protein sequence ID" value="CAB4953952.1"/>
    <property type="molecule type" value="Genomic_DNA"/>
</dbReference>
<protein>
    <submittedName>
        <fullName evidence="1">Unannotated protein</fullName>
    </submittedName>
</protein>
<proteinExistence type="predicted"/>
<organism evidence="1">
    <name type="scientific">freshwater metagenome</name>
    <dbReference type="NCBI Taxonomy" id="449393"/>
    <lineage>
        <taxon>unclassified sequences</taxon>
        <taxon>metagenomes</taxon>
        <taxon>ecological metagenomes</taxon>
    </lineage>
</organism>
<sequence length="86" mass="9210">MCWPQALRPPSGVLPTSPEGVNVARTVDFVNTTARGWNTYQVNPEESLALLSSLQGEVAAGKVRIGVSGDLVDHLFTERGSDRSLS</sequence>
<dbReference type="AlphaFoldDB" id="A0A6J7KI78"/>
<accession>A0A6J7KI78</accession>
<evidence type="ECO:0000313" key="1">
    <source>
        <dbReference type="EMBL" id="CAB4953952.1"/>
    </source>
</evidence>
<name>A0A6J7KI78_9ZZZZ</name>